<dbReference type="EMBL" id="BQXU01000040">
    <property type="protein sequence ID" value="GKT50741.1"/>
    <property type="molecule type" value="Genomic_DNA"/>
</dbReference>
<dbReference type="GeneID" id="73331724"/>
<name>A0AA37PED8_9PEZI</name>
<evidence type="ECO:0000256" key="6">
    <source>
        <dbReference type="SAM" id="Phobius"/>
    </source>
</evidence>
<evidence type="ECO:0000256" key="4">
    <source>
        <dbReference type="ARBA" id="ARBA00022989"/>
    </source>
</evidence>
<comment type="subcellular location">
    <subcellularLocation>
        <location evidence="1">Membrane</location>
        <topology evidence="1">Multi-pass membrane protein</topology>
    </subcellularLocation>
</comment>
<dbReference type="RefSeq" id="XP_049133091.1">
    <property type="nucleotide sequence ID" value="XM_049277134.1"/>
</dbReference>
<keyword evidence="5 6" id="KW-0472">Membrane</keyword>
<dbReference type="PANTHER" id="PTHR43791">
    <property type="entry name" value="PERMEASE-RELATED"/>
    <property type="match status" value="1"/>
</dbReference>
<dbReference type="Proteomes" id="UP001055115">
    <property type="component" value="Unassembled WGS sequence"/>
</dbReference>
<dbReference type="SUPFAM" id="SSF103473">
    <property type="entry name" value="MFS general substrate transporter"/>
    <property type="match status" value="1"/>
</dbReference>
<keyword evidence="3 6" id="KW-0812">Transmembrane</keyword>
<feature type="transmembrane region" description="Helical" evidence="6">
    <location>
        <begin position="84"/>
        <end position="107"/>
    </location>
</feature>
<dbReference type="AlphaFoldDB" id="A0AA37PED8"/>
<evidence type="ECO:0000313" key="8">
    <source>
        <dbReference type="Proteomes" id="UP001055115"/>
    </source>
</evidence>
<accession>A0AA37PED8</accession>
<evidence type="ECO:0000256" key="2">
    <source>
        <dbReference type="ARBA" id="ARBA00022448"/>
    </source>
</evidence>
<reference evidence="7 8" key="1">
    <citation type="submission" date="2022-03" db="EMBL/GenBank/DDBJ databases">
        <title>Genome data of Colletotrichum spp.</title>
        <authorList>
            <person name="Utami Y.D."/>
            <person name="Hiruma K."/>
        </authorList>
    </citation>
    <scope>NUCLEOTIDE SEQUENCE [LARGE SCALE GENOMIC DNA]</scope>
    <source>
        <strain evidence="7 8">MAFF 239500</strain>
    </source>
</reference>
<keyword evidence="2" id="KW-0813">Transport</keyword>
<evidence type="ECO:0000256" key="3">
    <source>
        <dbReference type="ARBA" id="ARBA00022692"/>
    </source>
</evidence>
<feature type="transmembrane region" description="Helical" evidence="6">
    <location>
        <begin position="119"/>
        <end position="139"/>
    </location>
</feature>
<evidence type="ECO:0000313" key="7">
    <source>
        <dbReference type="EMBL" id="GKT50741.1"/>
    </source>
</evidence>
<sequence>MSANMKSQDINVARATEPSQVVGTTAWGASHYNGHDIKSRQLLFLVLGVATPMTPTLFILPPLSTAIIVTANLYSITPSASNRVGLIVAFYCTQFYLAEGNLIYSLIPRNVAGQTKKSTTLAMNFIDWAAGNMTAPQIFQAGDAPRHHKGFTAHFCLYALFNSFLILLRFLLVRRNLEKRRAAAEDISQDGSKGVWLRVLRPAMNKLSPRIPLLI</sequence>
<feature type="transmembrane region" description="Helical" evidence="6">
    <location>
        <begin position="151"/>
        <end position="172"/>
    </location>
</feature>
<organism evidence="7 8">
    <name type="scientific">Colletotrichum spaethianum</name>
    <dbReference type="NCBI Taxonomy" id="700344"/>
    <lineage>
        <taxon>Eukaryota</taxon>
        <taxon>Fungi</taxon>
        <taxon>Dikarya</taxon>
        <taxon>Ascomycota</taxon>
        <taxon>Pezizomycotina</taxon>
        <taxon>Sordariomycetes</taxon>
        <taxon>Hypocreomycetidae</taxon>
        <taxon>Glomerellales</taxon>
        <taxon>Glomerellaceae</taxon>
        <taxon>Colletotrichum</taxon>
        <taxon>Colletotrichum spaethianum species complex</taxon>
    </lineage>
</organism>
<protein>
    <submittedName>
        <fullName evidence="7">Transporter</fullName>
    </submittedName>
</protein>
<dbReference type="PANTHER" id="PTHR43791:SF63">
    <property type="entry name" value="HIGH AFFINITY CYSTEINE TRANSPORTER"/>
    <property type="match status" value="1"/>
</dbReference>
<dbReference type="GO" id="GO:0033229">
    <property type="term" value="F:cysteine transmembrane transporter activity"/>
    <property type="evidence" value="ECO:0007669"/>
    <property type="project" value="TreeGrafter"/>
</dbReference>
<gene>
    <name evidence="7" type="ORF">ColSpa_10922</name>
</gene>
<evidence type="ECO:0000256" key="5">
    <source>
        <dbReference type="ARBA" id="ARBA00023136"/>
    </source>
</evidence>
<dbReference type="InterPro" id="IPR036259">
    <property type="entry name" value="MFS_trans_sf"/>
</dbReference>
<evidence type="ECO:0000256" key="1">
    <source>
        <dbReference type="ARBA" id="ARBA00004141"/>
    </source>
</evidence>
<keyword evidence="4 6" id="KW-1133">Transmembrane helix</keyword>
<feature type="transmembrane region" description="Helical" evidence="6">
    <location>
        <begin position="42"/>
        <end position="64"/>
    </location>
</feature>
<dbReference type="GO" id="GO:0016020">
    <property type="term" value="C:membrane"/>
    <property type="evidence" value="ECO:0007669"/>
    <property type="project" value="UniProtKB-SubCell"/>
</dbReference>
<proteinExistence type="predicted"/>
<comment type="caution">
    <text evidence="7">The sequence shown here is derived from an EMBL/GenBank/DDBJ whole genome shotgun (WGS) entry which is preliminary data.</text>
</comment>
<keyword evidence="8" id="KW-1185">Reference proteome</keyword>